<evidence type="ECO:0000313" key="1">
    <source>
        <dbReference type="EMBL" id="KAI3754934.1"/>
    </source>
</evidence>
<name>A0ACB9E7J5_9ASTR</name>
<protein>
    <submittedName>
        <fullName evidence="1">Uncharacterized protein</fullName>
    </submittedName>
</protein>
<sequence length="124" mass="14187">MSSLLKIIDRFGIDGFGRIGRLVARVTLQRDDIELVPVKDPFISTDYMVLCFSSRQLKCVFSTTSRAQGRGKEKPDFLLRTVDVDPSSKTYCQGIYMLPMASLNLRCYFHSKWNSGLTKFCFKL</sequence>
<reference evidence="1 2" key="2">
    <citation type="journal article" date="2022" name="Mol. Ecol. Resour.">
        <title>The genomes of chicory, endive, great burdock and yacon provide insights into Asteraceae paleo-polyploidization history and plant inulin production.</title>
        <authorList>
            <person name="Fan W."/>
            <person name="Wang S."/>
            <person name="Wang H."/>
            <person name="Wang A."/>
            <person name="Jiang F."/>
            <person name="Liu H."/>
            <person name="Zhao H."/>
            <person name="Xu D."/>
            <person name="Zhang Y."/>
        </authorList>
    </citation>
    <scope>NUCLEOTIDE SEQUENCE [LARGE SCALE GENOMIC DNA]</scope>
    <source>
        <strain evidence="2">cv. Yunnan</strain>
        <tissue evidence="1">Leaves</tissue>
    </source>
</reference>
<proteinExistence type="predicted"/>
<gene>
    <name evidence="1" type="ORF">L1987_54726</name>
</gene>
<comment type="caution">
    <text evidence="1">The sequence shown here is derived from an EMBL/GenBank/DDBJ whole genome shotgun (WGS) entry which is preliminary data.</text>
</comment>
<keyword evidence="2" id="KW-1185">Reference proteome</keyword>
<accession>A0ACB9E7J5</accession>
<dbReference type="Proteomes" id="UP001056120">
    <property type="component" value="Linkage Group LG18"/>
</dbReference>
<dbReference type="EMBL" id="CM042035">
    <property type="protein sequence ID" value="KAI3754934.1"/>
    <property type="molecule type" value="Genomic_DNA"/>
</dbReference>
<organism evidence="1 2">
    <name type="scientific">Smallanthus sonchifolius</name>
    <dbReference type="NCBI Taxonomy" id="185202"/>
    <lineage>
        <taxon>Eukaryota</taxon>
        <taxon>Viridiplantae</taxon>
        <taxon>Streptophyta</taxon>
        <taxon>Embryophyta</taxon>
        <taxon>Tracheophyta</taxon>
        <taxon>Spermatophyta</taxon>
        <taxon>Magnoliopsida</taxon>
        <taxon>eudicotyledons</taxon>
        <taxon>Gunneridae</taxon>
        <taxon>Pentapetalae</taxon>
        <taxon>asterids</taxon>
        <taxon>campanulids</taxon>
        <taxon>Asterales</taxon>
        <taxon>Asteraceae</taxon>
        <taxon>Asteroideae</taxon>
        <taxon>Heliantheae alliance</taxon>
        <taxon>Millerieae</taxon>
        <taxon>Smallanthus</taxon>
    </lineage>
</organism>
<reference evidence="2" key="1">
    <citation type="journal article" date="2022" name="Mol. Ecol. Resour.">
        <title>The genomes of chicory, endive, great burdock and yacon provide insights into Asteraceae palaeo-polyploidization history and plant inulin production.</title>
        <authorList>
            <person name="Fan W."/>
            <person name="Wang S."/>
            <person name="Wang H."/>
            <person name="Wang A."/>
            <person name="Jiang F."/>
            <person name="Liu H."/>
            <person name="Zhao H."/>
            <person name="Xu D."/>
            <person name="Zhang Y."/>
        </authorList>
    </citation>
    <scope>NUCLEOTIDE SEQUENCE [LARGE SCALE GENOMIC DNA]</scope>
    <source>
        <strain evidence="2">cv. Yunnan</strain>
    </source>
</reference>
<evidence type="ECO:0000313" key="2">
    <source>
        <dbReference type="Proteomes" id="UP001056120"/>
    </source>
</evidence>